<proteinExistence type="inferred from homology"/>
<evidence type="ECO:0000313" key="6">
    <source>
        <dbReference type="Proteomes" id="UP001165393"/>
    </source>
</evidence>
<dbReference type="SUPFAM" id="SSF55909">
    <property type="entry name" value="Pentein"/>
    <property type="match status" value="1"/>
</dbReference>
<dbReference type="InterPro" id="IPR037031">
    <property type="entry name" value="AstB_sf"/>
</dbReference>
<feature type="binding site" evidence="3">
    <location>
        <position position="110"/>
    </location>
    <ligand>
        <name>substrate</name>
    </ligand>
</feature>
<feature type="binding site" evidence="3">
    <location>
        <begin position="19"/>
        <end position="28"/>
    </location>
    <ligand>
        <name>substrate</name>
    </ligand>
</feature>
<feature type="binding site" evidence="3">
    <location>
        <begin position="137"/>
        <end position="138"/>
    </location>
    <ligand>
        <name>substrate</name>
    </ligand>
</feature>
<comment type="similarity">
    <text evidence="3">Belongs to the succinylarginine dihydrolase family.</text>
</comment>
<comment type="function">
    <text evidence="3">Catalyzes the hydrolysis of N(2)-succinylarginine into N(2)-succinylornithine, ammonia and CO(2).</text>
</comment>
<reference evidence="5 6" key="1">
    <citation type="journal article" date="2013" name="Antonie Van Leeuwenhoek">
        <title>Echinimonas agarilytica gen. nov., sp. nov., a new gammaproteobacterium isolated from the sea urchin Strongylocentrotus intermedius.</title>
        <authorList>
            <person name="Nedashkovskaya O.I."/>
            <person name="Stenkova A.M."/>
            <person name="Zhukova N.V."/>
            <person name="Van Trappen S."/>
            <person name="Lee J.S."/>
            <person name="Kim S.B."/>
        </authorList>
    </citation>
    <scope>NUCLEOTIDE SEQUENCE [LARGE SCALE GENOMIC DNA]</scope>
    <source>
        <strain evidence="5 6">KMM 6351</strain>
    </source>
</reference>
<dbReference type="InterPro" id="IPR007079">
    <property type="entry name" value="SuccinylArg_d-Hdrlase_AstB"/>
</dbReference>
<dbReference type="Gene3D" id="3.75.10.20">
    <property type="entry name" value="Succinylarginine dihydrolase"/>
    <property type="match status" value="1"/>
</dbReference>
<dbReference type="GO" id="GO:0009015">
    <property type="term" value="F:N-succinylarginine dihydrolase activity"/>
    <property type="evidence" value="ECO:0007669"/>
    <property type="project" value="UniProtKB-UniRule"/>
</dbReference>
<comment type="subunit">
    <text evidence="3">Homodimer.</text>
</comment>
<feature type="binding site" evidence="3">
    <location>
        <position position="252"/>
    </location>
    <ligand>
        <name>substrate</name>
    </ligand>
</feature>
<comment type="pathway">
    <text evidence="3">Amino-acid degradation; L-arginine degradation via AST pathway; L-glutamate and succinate from L-arginine: step 2/5.</text>
</comment>
<dbReference type="GO" id="GO:0019544">
    <property type="term" value="P:L-arginine catabolic process to L-glutamate"/>
    <property type="evidence" value="ECO:0007669"/>
    <property type="project" value="UniProtKB-UniRule"/>
</dbReference>
<dbReference type="EMBL" id="JAMQGP010000003">
    <property type="protein sequence ID" value="MCM2679760.1"/>
    <property type="molecule type" value="Genomic_DNA"/>
</dbReference>
<sequence length="448" mass="48813">MSFKEFNFDGLVGPHHNYAGLSFGNIASTGNAQTPSNPQKAALQGLSKMRTLLSLGIPQGVLAPQQRPDVSALRNLGFIGTDADVIRSASQQCPAIFQSCMSASSMWTANAATVSPSPDCANGKVNFTAANLVNKYHRSLEPEFTRTLLQRVFPSRQHFHHHAVLPMSEHFGDEGAANHTRLCSNYGTAGVELFVYGKVAFDGSVPSPKKFPARQTLEASQAVARKHGLSPSKVVYAQQNPDVIDAGVFHNDVISVGNSNALFYHELAFAEPAQLKADLTAAYEGHHPLHLIEVKNKAVSVSDAIQSYLFNTQLITLENGSMALVAPTECQKTASVETYLKDLMQQNTPIQQVEFIDVKQSMANGGGPACLRLRVVLNDVEAAAVNQACLMSETKIAALEQCIKRYYRDRVEVADLADMTFIQECHEALDQLTQLLDLGSIYPFQQSF</sequence>
<evidence type="ECO:0000313" key="5">
    <source>
        <dbReference type="EMBL" id="MCM2679760.1"/>
    </source>
</evidence>
<dbReference type="NCBIfam" id="TIGR03241">
    <property type="entry name" value="arg_catab_astB"/>
    <property type="match status" value="1"/>
</dbReference>
<feature type="active site" evidence="3">
    <location>
        <position position="174"/>
    </location>
</feature>
<evidence type="ECO:0000256" key="3">
    <source>
        <dbReference type="HAMAP-Rule" id="MF_01172"/>
    </source>
</evidence>
<dbReference type="Pfam" id="PF04996">
    <property type="entry name" value="AstB"/>
    <property type="match status" value="1"/>
</dbReference>
<feature type="active site" description="Nucleophile" evidence="3">
    <location>
        <position position="370"/>
    </location>
</feature>
<comment type="caution">
    <text evidence="5">The sequence shown here is derived from an EMBL/GenBank/DDBJ whole genome shotgun (WGS) entry which is preliminary data.</text>
</comment>
<evidence type="ECO:0000256" key="4">
    <source>
        <dbReference type="NCBIfam" id="TIGR03241"/>
    </source>
</evidence>
<dbReference type="Proteomes" id="UP001165393">
    <property type="component" value="Unassembled WGS sequence"/>
</dbReference>
<dbReference type="AlphaFoldDB" id="A0AA41W6I0"/>
<name>A0AA41W6I0_9GAMM</name>
<dbReference type="PANTHER" id="PTHR30420:SF2">
    <property type="entry name" value="N-SUCCINYLARGININE DIHYDROLASE"/>
    <property type="match status" value="1"/>
</dbReference>
<comment type="catalytic activity">
    <reaction evidence="3">
        <text>N(2)-succinyl-L-arginine + 2 H2O + 2 H(+) = N(2)-succinyl-L-ornithine + 2 NH4(+) + CO2</text>
        <dbReference type="Rhea" id="RHEA:19533"/>
        <dbReference type="ChEBI" id="CHEBI:15377"/>
        <dbReference type="ChEBI" id="CHEBI:15378"/>
        <dbReference type="ChEBI" id="CHEBI:16526"/>
        <dbReference type="ChEBI" id="CHEBI:28938"/>
        <dbReference type="ChEBI" id="CHEBI:58241"/>
        <dbReference type="ChEBI" id="CHEBI:58514"/>
        <dbReference type="EC" id="3.5.3.23"/>
    </reaction>
</comment>
<dbReference type="GO" id="GO:0019545">
    <property type="term" value="P:L-arginine catabolic process to succinate"/>
    <property type="evidence" value="ECO:0007669"/>
    <property type="project" value="UniProtKB-UniRule"/>
</dbReference>
<feature type="active site" evidence="3">
    <location>
        <position position="250"/>
    </location>
</feature>
<organism evidence="5 6">
    <name type="scientific">Echinimonas agarilytica</name>
    <dbReference type="NCBI Taxonomy" id="1215918"/>
    <lineage>
        <taxon>Bacteria</taxon>
        <taxon>Pseudomonadati</taxon>
        <taxon>Pseudomonadota</taxon>
        <taxon>Gammaproteobacteria</taxon>
        <taxon>Alteromonadales</taxon>
        <taxon>Echinimonadaceae</taxon>
        <taxon>Echinimonas</taxon>
    </lineage>
</organism>
<dbReference type="HAMAP" id="MF_01172">
    <property type="entry name" value="AstB"/>
    <property type="match status" value="1"/>
</dbReference>
<evidence type="ECO:0000256" key="1">
    <source>
        <dbReference type="ARBA" id="ARBA00022503"/>
    </source>
</evidence>
<dbReference type="PANTHER" id="PTHR30420">
    <property type="entry name" value="N-SUCCINYLARGININE DIHYDROLASE"/>
    <property type="match status" value="1"/>
</dbReference>
<keyword evidence="6" id="KW-1185">Reference proteome</keyword>
<dbReference type="RefSeq" id="WP_251261433.1">
    <property type="nucleotide sequence ID" value="NZ_JAMQGP010000003.1"/>
</dbReference>
<feature type="binding site" evidence="3">
    <location>
        <position position="364"/>
    </location>
    <ligand>
        <name>substrate</name>
    </ligand>
</feature>
<gene>
    <name evidence="3 5" type="primary">astB</name>
    <name evidence="5" type="ORF">NAF29_08795</name>
</gene>
<keyword evidence="1 3" id="KW-0056">Arginine metabolism</keyword>
<keyword evidence="2 3" id="KW-0378">Hydrolase</keyword>
<dbReference type="EC" id="3.5.3.23" evidence="3 4"/>
<protein>
    <recommendedName>
        <fullName evidence="3 4">N-succinylarginine dihydrolase</fullName>
        <ecNumber evidence="3 4">3.5.3.23</ecNumber>
    </recommendedName>
</protein>
<dbReference type="NCBIfam" id="NF009789">
    <property type="entry name" value="PRK13281.1"/>
    <property type="match status" value="1"/>
</dbReference>
<feature type="binding site" evidence="3">
    <location>
        <position position="214"/>
    </location>
    <ligand>
        <name>substrate</name>
    </ligand>
</feature>
<accession>A0AA41W6I0</accession>
<evidence type="ECO:0000256" key="2">
    <source>
        <dbReference type="ARBA" id="ARBA00022801"/>
    </source>
</evidence>